<gene>
    <name evidence="1" type="ORF">M3M35_07130</name>
</gene>
<organism evidence="1 2">
    <name type="scientific">Fructilactobacillus myrtifloralis</name>
    <dbReference type="NCBI Taxonomy" id="2940301"/>
    <lineage>
        <taxon>Bacteria</taxon>
        <taxon>Bacillati</taxon>
        <taxon>Bacillota</taxon>
        <taxon>Bacilli</taxon>
        <taxon>Lactobacillales</taxon>
        <taxon>Lactobacillaceae</taxon>
        <taxon>Fructilactobacillus</taxon>
    </lineage>
</organism>
<dbReference type="Proteomes" id="UP001056707">
    <property type="component" value="Chromosome"/>
</dbReference>
<dbReference type="EMBL" id="CP097116">
    <property type="protein sequence ID" value="USS85055.1"/>
    <property type="molecule type" value="Genomic_DNA"/>
</dbReference>
<evidence type="ECO:0000313" key="2">
    <source>
        <dbReference type="Proteomes" id="UP001056707"/>
    </source>
</evidence>
<proteinExistence type="predicted"/>
<sequence>MSDETAKPFLEVKAYPGENRTKSYARVEIGNKQELEFSLDLTSNLISQISKYGDVRPGVIALLVDVLGITDEDYKNDKNRVKEVANKHKAVNEADKIIKKAQQKGEDK</sequence>
<evidence type="ECO:0000313" key="1">
    <source>
        <dbReference type="EMBL" id="USS85055.1"/>
    </source>
</evidence>
<dbReference type="RefSeq" id="WP_252749950.1">
    <property type="nucleotide sequence ID" value="NZ_CP097116.1"/>
</dbReference>
<evidence type="ECO:0008006" key="3">
    <source>
        <dbReference type="Google" id="ProtNLM"/>
    </source>
</evidence>
<protein>
    <recommendedName>
        <fullName evidence="3">Phage protein</fullName>
    </recommendedName>
</protein>
<keyword evidence="2" id="KW-1185">Reference proteome</keyword>
<reference evidence="1" key="1">
    <citation type="submission" date="2022-05" db="EMBL/GenBank/DDBJ databases">
        <authorList>
            <person name="Oliphant S.A."/>
            <person name="Watson-Haigh N.S."/>
            <person name="Sumby K.M."/>
            <person name="Gardner J.M."/>
            <person name="Jiranek V."/>
        </authorList>
    </citation>
    <scope>NUCLEOTIDE SEQUENCE</scope>
    <source>
        <strain evidence="1">KI16_H9</strain>
    </source>
</reference>
<name>A0ABY5BNB5_9LACO</name>
<accession>A0ABY5BNB5</accession>